<reference evidence="1 2" key="1">
    <citation type="journal article" date="2021" name="Hortic Res">
        <title>High-quality reference genome and annotation aids understanding of berry development for evergreen blueberry (Vaccinium darrowii).</title>
        <authorList>
            <person name="Yu J."/>
            <person name="Hulse-Kemp A.M."/>
            <person name="Babiker E."/>
            <person name="Staton M."/>
        </authorList>
    </citation>
    <scope>NUCLEOTIDE SEQUENCE [LARGE SCALE GENOMIC DNA]</scope>
    <source>
        <strain evidence="2">cv. NJ 8807/NJ 8810</strain>
        <tissue evidence="1">Young leaf</tissue>
    </source>
</reference>
<organism evidence="1 2">
    <name type="scientific">Vaccinium darrowii</name>
    <dbReference type="NCBI Taxonomy" id="229202"/>
    <lineage>
        <taxon>Eukaryota</taxon>
        <taxon>Viridiplantae</taxon>
        <taxon>Streptophyta</taxon>
        <taxon>Embryophyta</taxon>
        <taxon>Tracheophyta</taxon>
        <taxon>Spermatophyta</taxon>
        <taxon>Magnoliopsida</taxon>
        <taxon>eudicotyledons</taxon>
        <taxon>Gunneridae</taxon>
        <taxon>Pentapetalae</taxon>
        <taxon>asterids</taxon>
        <taxon>Ericales</taxon>
        <taxon>Ericaceae</taxon>
        <taxon>Vaccinioideae</taxon>
        <taxon>Vaccinieae</taxon>
        <taxon>Vaccinium</taxon>
    </lineage>
</organism>
<comment type="caution">
    <text evidence="1">The sequence shown here is derived from an EMBL/GenBank/DDBJ whole genome shotgun (WGS) entry which is preliminary data.</text>
</comment>
<protein>
    <submittedName>
        <fullName evidence="1">Uncharacterized protein</fullName>
    </submittedName>
</protein>
<sequence length="158" mass="17885">MESTAETTDPNSDSDSDEMHDIMFAKRGCCHWHIPIFSCIAKSNTSGSSWERISSSSPEKELEAKSGWWLSAFMKLREWSELVAGPRWKTFIRRFNKNSRGCCGMRNGKFQYDALSYARNFDDGVGGQNDHFDNVFRDFSSRYAAIPISTKSSINVGA</sequence>
<gene>
    <name evidence="1" type="ORF">Vadar_008118</name>
</gene>
<evidence type="ECO:0000313" key="1">
    <source>
        <dbReference type="EMBL" id="KAH7851170.1"/>
    </source>
</evidence>
<dbReference type="EMBL" id="CM037158">
    <property type="protein sequence ID" value="KAH7851170.1"/>
    <property type="molecule type" value="Genomic_DNA"/>
</dbReference>
<evidence type="ECO:0000313" key="2">
    <source>
        <dbReference type="Proteomes" id="UP000828048"/>
    </source>
</evidence>
<dbReference type="Proteomes" id="UP000828048">
    <property type="component" value="Chromosome 8"/>
</dbReference>
<proteinExistence type="predicted"/>
<name>A0ACB7YCB7_9ERIC</name>
<accession>A0ACB7YCB7</accession>
<keyword evidence="2" id="KW-1185">Reference proteome</keyword>